<comment type="caution">
    <text evidence="12">The sequence shown here is derived from an EMBL/GenBank/DDBJ whole genome shotgun (WGS) entry which is preliminary data.</text>
</comment>
<dbReference type="GO" id="GO:0000105">
    <property type="term" value="P:L-histidine biosynthetic process"/>
    <property type="evidence" value="ECO:0007669"/>
    <property type="project" value="UniProtKB-KW"/>
</dbReference>
<evidence type="ECO:0000313" key="12">
    <source>
        <dbReference type="EMBL" id="MBB6714347.1"/>
    </source>
</evidence>
<keyword evidence="5" id="KW-0028">Amino-acid biosynthesis</keyword>
<evidence type="ECO:0000256" key="10">
    <source>
        <dbReference type="RuleBase" id="RU003693"/>
    </source>
</evidence>
<protein>
    <submittedName>
        <fullName evidence="12">Histidinol-phosphate transaminase</fullName>
        <ecNumber evidence="12">2.6.1.9</ecNumber>
    </submittedName>
</protein>
<dbReference type="Proteomes" id="UP000585258">
    <property type="component" value="Unassembled WGS sequence"/>
</dbReference>
<evidence type="ECO:0000259" key="11">
    <source>
        <dbReference type="Pfam" id="PF00155"/>
    </source>
</evidence>
<keyword evidence="8" id="KW-0368">Histidine biosynthesis</keyword>
<evidence type="ECO:0000256" key="2">
    <source>
        <dbReference type="ARBA" id="ARBA00007970"/>
    </source>
</evidence>
<accession>A0A7X0VQG7</accession>
<evidence type="ECO:0000256" key="7">
    <source>
        <dbReference type="ARBA" id="ARBA00022898"/>
    </source>
</evidence>
<dbReference type="EC" id="2.6.1.9" evidence="12"/>
<sequence length="351" mass="39867">MKEVNLYDNGVEAKGIRLNGNESYIALDEKNLFKIITLMKNVELNRYPDTEGLKVRACYAKYAKVKAENIIMGNGSDEMLSLVIGSTIGKGKRILTLDPDFSMYDFYATLNDGEIIKYKVNEDGSFDIQDLIMFGIENNVDLIMFSNPNNPTGFALPNEAIIELLKAFPNTKVVIDEAYYEFNKESIVEYINEYKNLLVTRTLSKAWGLAAIRIGFLIGNEELIKKLIDYKVPYNVNSLSQVVAENMIGNTERVILNSNVIIEQREKLFSNLKALQKESSLEIKFYKSSANYIFGRTNYKDVLIKALNNKGIVIRNFSDDSFRITVGSEFENNKVVETIRKAFVYNGGKML</sequence>
<comment type="similarity">
    <text evidence="2">Belongs to the class-II pyridoxal-phosphate-dependent aminotransferase family. Histidinol-phosphate aminotransferase subfamily.</text>
</comment>
<dbReference type="InterPro" id="IPR005861">
    <property type="entry name" value="HisP_aminotrans"/>
</dbReference>
<dbReference type="Pfam" id="PF00155">
    <property type="entry name" value="Aminotran_1_2"/>
    <property type="match status" value="1"/>
</dbReference>
<comment type="subunit">
    <text evidence="3">Homodimer.</text>
</comment>
<dbReference type="PANTHER" id="PTHR42885">
    <property type="entry name" value="HISTIDINOL-PHOSPHATE AMINOTRANSFERASE-RELATED"/>
    <property type="match status" value="1"/>
</dbReference>
<dbReference type="InterPro" id="IPR001917">
    <property type="entry name" value="Aminotrans_II_pyridoxalP_BS"/>
</dbReference>
<dbReference type="GO" id="GO:0030170">
    <property type="term" value="F:pyridoxal phosphate binding"/>
    <property type="evidence" value="ECO:0007669"/>
    <property type="project" value="InterPro"/>
</dbReference>
<dbReference type="NCBIfam" id="TIGR01141">
    <property type="entry name" value="hisC"/>
    <property type="match status" value="1"/>
</dbReference>
<reference evidence="12 13" key="1">
    <citation type="submission" date="2020-08" db="EMBL/GenBank/DDBJ databases">
        <title>Clostridia isolated from Swiss meat.</title>
        <authorList>
            <person name="Wambui J."/>
            <person name="Stevens M.J.A."/>
            <person name="Stephan R."/>
        </authorList>
    </citation>
    <scope>NUCLEOTIDE SEQUENCE [LARGE SCALE GENOMIC DNA]</scope>
    <source>
        <strain evidence="12 13">CM001</strain>
    </source>
</reference>
<comment type="pathway">
    <text evidence="9">Amino-acid biosynthesis.</text>
</comment>
<dbReference type="CDD" id="cd00609">
    <property type="entry name" value="AAT_like"/>
    <property type="match status" value="1"/>
</dbReference>
<dbReference type="InterPro" id="IPR015422">
    <property type="entry name" value="PyrdxlP-dep_Trfase_small"/>
</dbReference>
<comment type="cofactor">
    <cofactor evidence="1 10">
        <name>pyridoxal 5'-phosphate</name>
        <dbReference type="ChEBI" id="CHEBI:597326"/>
    </cofactor>
</comment>
<gene>
    <name evidence="12" type="primary">hisC</name>
    <name evidence="12" type="ORF">H7E68_06340</name>
</gene>
<keyword evidence="6 12" id="KW-0808">Transferase</keyword>
<dbReference type="EMBL" id="JACKWY010000003">
    <property type="protein sequence ID" value="MBB6714347.1"/>
    <property type="molecule type" value="Genomic_DNA"/>
</dbReference>
<dbReference type="InterPro" id="IPR015424">
    <property type="entry name" value="PyrdxlP-dep_Trfase"/>
</dbReference>
<name>A0A7X0VQG7_9CLOT</name>
<dbReference type="Gene3D" id="3.40.640.10">
    <property type="entry name" value="Type I PLP-dependent aspartate aminotransferase-like (Major domain)"/>
    <property type="match status" value="1"/>
</dbReference>
<evidence type="ECO:0000256" key="5">
    <source>
        <dbReference type="ARBA" id="ARBA00022605"/>
    </source>
</evidence>
<evidence type="ECO:0000256" key="4">
    <source>
        <dbReference type="ARBA" id="ARBA00022576"/>
    </source>
</evidence>
<dbReference type="GO" id="GO:0004400">
    <property type="term" value="F:histidinol-phosphate transaminase activity"/>
    <property type="evidence" value="ECO:0007669"/>
    <property type="project" value="UniProtKB-EC"/>
</dbReference>
<organism evidence="12 13">
    <name type="scientific">Clostridium gasigenes</name>
    <dbReference type="NCBI Taxonomy" id="94869"/>
    <lineage>
        <taxon>Bacteria</taxon>
        <taxon>Bacillati</taxon>
        <taxon>Bacillota</taxon>
        <taxon>Clostridia</taxon>
        <taxon>Eubacteriales</taxon>
        <taxon>Clostridiaceae</taxon>
        <taxon>Clostridium</taxon>
    </lineage>
</organism>
<evidence type="ECO:0000256" key="6">
    <source>
        <dbReference type="ARBA" id="ARBA00022679"/>
    </source>
</evidence>
<dbReference type="Gene3D" id="3.90.1150.10">
    <property type="entry name" value="Aspartate Aminotransferase, domain 1"/>
    <property type="match status" value="1"/>
</dbReference>
<proteinExistence type="inferred from homology"/>
<dbReference type="InterPro" id="IPR015421">
    <property type="entry name" value="PyrdxlP-dep_Trfase_major"/>
</dbReference>
<dbReference type="SUPFAM" id="SSF53383">
    <property type="entry name" value="PLP-dependent transferases"/>
    <property type="match status" value="1"/>
</dbReference>
<evidence type="ECO:0000256" key="9">
    <source>
        <dbReference type="ARBA" id="ARBA00029440"/>
    </source>
</evidence>
<dbReference type="InterPro" id="IPR004839">
    <property type="entry name" value="Aminotransferase_I/II_large"/>
</dbReference>
<keyword evidence="4 12" id="KW-0032">Aminotransferase</keyword>
<dbReference type="PANTHER" id="PTHR42885:SF2">
    <property type="entry name" value="HISTIDINOL-PHOSPHATE AMINOTRANSFERASE"/>
    <property type="match status" value="1"/>
</dbReference>
<evidence type="ECO:0000313" key="13">
    <source>
        <dbReference type="Proteomes" id="UP000585258"/>
    </source>
</evidence>
<keyword evidence="7 10" id="KW-0663">Pyridoxal phosphate</keyword>
<dbReference type="RefSeq" id="WP_185163964.1">
    <property type="nucleotide sequence ID" value="NZ_JACKWY010000003.1"/>
</dbReference>
<evidence type="ECO:0000256" key="8">
    <source>
        <dbReference type="ARBA" id="ARBA00023102"/>
    </source>
</evidence>
<evidence type="ECO:0000256" key="1">
    <source>
        <dbReference type="ARBA" id="ARBA00001933"/>
    </source>
</evidence>
<evidence type="ECO:0000256" key="3">
    <source>
        <dbReference type="ARBA" id="ARBA00011738"/>
    </source>
</evidence>
<dbReference type="PROSITE" id="PS00599">
    <property type="entry name" value="AA_TRANSFER_CLASS_2"/>
    <property type="match status" value="1"/>
</dbReference>
<feature type="domain" description="Aminotransferase class I/classII large" evidence="11">
    <location>
        <begin position="40"/>
        <end position="339"/>
    </location>
</feature>
<dbReference type="AlphaFoldDB" id="A0A7X0VQG7"/>